<dbReference type="Proteomes" id="UP000188604">
    <property type="component" value="Chromosome"/>
</dbReference>
<protein>
    <submittedName>
        <fullName evidence="1">Uncharacterized protein</fullName>
    </submittedName>
</protein>
<dbReference type="AlphaFoldDB" id="A0A1U9KQ12"/>
<keyword evidence="2" id="KW-1185">Reference proteome</keyword>
<dbReference type="KEGG" id="nch:A0U93_08130"/>
<evidence type="ECO:0000313" key="1">
    <source>
        <dbReference type="EMBL" id="AQS87914.1"/>
    </source>
</evidence>
<accession>A0A1U9KQ12</accession>
<dbReference type="EMBL" id="CP014691">
    <property type="protein sequence ID" value="AQS87914.1"/>
    <property type="molecule type" value="Genomic_DNA"/>
</dbReference>
<evidence type="ECO:0000313" key="2">
    <source>
        <dbReference type="Proteomes" id="UP000188604"/>
    </source>
</evidence>
<proteinExistence type="predicted"/>
<reference evidence="1 2" key="1">
    <citation type="submission" date="2016-03" db="EMBL/GenBank/DDBJ databases">
        <title>Acetic acid bacteria sequencing.</title>
        <authorList>
            <person name="Brandt J."/>
            <person name="Jakob F."/>
            <person name="Vogel R.F."/>
        </authorList>
    </citation>
    <scope>NUCLEOTIDE SEQUENCE [LARGE SCALE GENOMIC DNA]</scope>
    <source>
        <strain evidence="1 2">NBRC 101099</strain>
    </source>
</reference>
<name>A0A1U9KQ12_9PROT</name>
<dbReference type="STRING" id="320497.A0U93_08130"/>
<organism evidence="1 2">
    <name type="scientific">Neoasaia chiangmaiensis</name>
    <dbReference type="NCBI Taxonomy" id="320497"/>
    <lineage>
        <taxon>Bacteria</taxon>
        <taxon>Pseudomonadati</taxon>
        <taxon>Pseudomonadota</taxon>
        <taxon>Alphaproteobacteria</taxon>
        <taxon>Acetobacterales</taxon>
        <taxon>Acetobacteraceae</taxon>
        <taxon>Neoasaia</taxon>
    </lineage>
</organism>
<sequence>MDATTIGQRVSAGFGRAAAHLGVAGVQYRPSDALSPMGAVHATPMMAFDTADFGFSKPAVWGVPSRYALLDTGDVRAGDILTCGADDYFVARVEAMRPPFCILCNRVVSVSGVAGTAGLVVAGCPASIGLKSRGESEGSGMPGSLRPGQFAMFLPLLPGVALLPYMTVTTDLGTSYTMNAVETSDFGFRCTISLQQV</sequence>
<dbReference type="RefSeq" id="WP_077806922.1">
    <property type="nucleotide sequence ID" value="NZ_BJXS01000007.1"/>
</dbReference>
<dbReference type="OrthoDB" id="7271194at2"/>
<gene>
    <name evidence="1" type="ORF">A0U93_08130</name>
</gene>